<name>A0A9R1TXY4_9HYME</name>
<dbReference type="PANTHER" id="PTHR11923:SF114">
    <property type="entry name" value="FI02050P-RELATED"/>
    <property type="match status" value="1"/>
</dbReference>
<dbReference type="KEGG" id="fas:105264934"/>
<accession>A0A9R1TXY4</accession>
<dbReference type="GeneID" id="105264934"/>
<dbReference type="CTD" id="33219"/>
<dbReference type="OrthoDB" id="514335at2759"/>
<evidence type="ECO:0000256" key="4">
    <source>
        <dbReference type="ARBA" id="ARBA00022692"/>
    </source>
</evidence>
<comment type="similarity">
    <text evidence="2">Belongs to the CD36 family.</text>
</comment>
<keyword evidence="9" id="KW-1185">Reference proteome</keyword>
<evidence type="ECO:0000256" key="8">
    <source>
        <dbReference type="SAM" id="Phobius"/>
    </source>
</evidence>
<evidence type="ECO:0000256" key="1">
    <source>
        <dbReference type="ARBA" id="ARBA00004236"/>
    </source>
</evidence>
<protein>
    <submittedName>
        <fullName evidence="10">Protein croquemort isoform X1</fullName>
    </submittedName>
</protein>
<comment type="subcellular location">
    <subcellularLocation>
        <location evidence="1">Cell membrane</location>
    </subcellularLocation>
</comment>
<evidence type="ECO:0000256" key="6">
    <source>
        <dbReference type="ARBA" id="ARBA00023136"/>
    </source>
</evidence>
<feature type="transmembrane region" description="Helical" evidence="8">
    <location>
        <begin position="36"/>
        <end position="57"/>
    </location>
</feature>
<dbReference type="PRINTS" id="PR01609">
    <property type="entry name" value="CD36FAMILY"/>
</dbReference>
<keyword evidence="5 8" id="KW-1133">Transmembrane helix</keyword>
<dbReference type="Pfam" id="PF01130">
    <property type="entry name" value="CD36"/>
    <property type="match status" value="1"/>
</dbReference>
<dbReference type="GO" id="GO:0005886">
    <property type="term" value="C:plasma membrane"/>
    <property type="evidence" value="ECO:0007669"/>
    <property type="project" value="UniProtKB-SubCell"/>
</dbReference>
<evidence type="ECO:0000313" key="10">
    <source>
        <dbReference type="RefSeq" id="XP_011300458.1"/>
    </source>
</evidence>
<evidence type="ECO:0000256" key="3">
    <source>
        <dbReference type="ARBA" id="ARBA00022475"/>
    </source>
</evidence>
<evidence type="ECO:0000256" key="2">
    <source>
        <dbReference type="ARBA" id="ARBA00010532"/>
    </source>
</evidence>
<organism evidence="9 10">
    <name type="scientific">Fopius arisanus</name>
    <dbReference type="NCBI Taxonomy" id="64838"/>
    <lineage>
        <taxon>Eukaryota</taxon>
        <taxon>Metazoa</taxon>
        <taxon>Ecdysozoa</taxon>
        <taxon>Arthropoda</taxon>
        <taxon>Hexapoda</taxon>
        <taxon>Insecta</taxon>
        <taxon>Pterygota</taxon>
        <taxon>Neoptera</taxon>
        <taxon>Endopterygota</taxon>
        <taxon>Hymenoptera</taxon>
        <taxon>Apocrita</taxon>
        <taxon>Ichneumonoidea</taxon>
        <taxon>Braconidae</taxon>
        <taxon>Opiinae</taxon>
        <taxon>Fopius</taxon>
    </lineage>
</organism>
<dbReference type="RefSeq" id="XP_011300458.1">
    <property type="nucleotide sequence ID" value="XM_011302156.1"/>
</dbReference>
<gene>
    <name evidence="10" type="primary">crq</name>
</gene>
<evidence type="ECO:0000256" key="5">
    <source>
        <dbReference type="ARBA" id="ARBA00022989"/>
    </source>
</evidence>
<dbReference type="GO" id="GO:0005737">
    <property type="term" value="C:cytoplasm"/>
    <property type="evidence" value="ECO:0007669"/>
    <property type="project" value="TreeGrafter"/>
</dbReference>
<dbReference type="PANTHER" id="PTHR11923">
    <property type="entry name" value="SCAVENGER RECEPTOR CLASS B TYPE-1 SR-B1"/>
    <property type="match status" value="1"/>
</dbReference>
<reference evidence="10" key="1">
    <citation type="submission" date="2025-08" db="UniProtKB">
        <authorList>
            <consortium name="RefSeq"/>
        </authorList>
    </citation>
    <scope>IDENTIFICATION</scope>
    <source>
        <strain evidence="10">USDA-PBARC FA_bdor</strain>
        <tissue evidence="10">Whole organism</tissue>
    </source>
</reference>
<evidence type="ECO:0000313" key="9">
    <source>
        <dbReference type="Proteomes" id="UP000694866"/>
    </source>
</evidence>
<proteinExistence type="inferred from homology"/>
<evidence type="ECO:0000256" key="7">
    <source>
        <dbReference type="ARBA" id="ARBA00023180"/>
    </source>
</evidence>
<keyword evidence="4 8" id="KW-0812">Transmembrane</keyword>
<keyword evidence="6 8" id="KW-0472">Membrane</keyword>
<keyword evidence="3" id="KW-1003">Cell membrane</keyword>
<dbReference type="InterPro" id="IPR002159">
    <property type="entry name" value="CD36_fam"/>
</dbReference>
<dbReference type="GO" id="GO:0005044">
    <property type="term" value="F:scavenger receptor activity"/>
    <property type="evidence" value="ECO:0007669"/>
    <property type="project" value="TreeGrafter"/>
</dbReference>
<keyword evidence="7" id="KW-0325">Glycoprotein</keyword>
<sequence length="517" mass="57859">MSDLDALVVSGLGPPESIQTSLELPSKKMGVSKVKVGIIFAVAIVAIAAGIAMGMLWSSIFDGILSRQLILSPTSKSFSIWKETPIPMYLKIYLFHWTNPQLIRKEKPHFIEKGPYVFKEIDYKVNRTWNDNGTLTFYQRRIWHFLPEESNGTLDDQIVNLNPIAATLAYKVRYKRRFMQLLVSGILEGLHEGLTVTKTVRELLFDGYEDDLINFAKKYDIPGIPWDKFGWFYGRNGSETYDGIFNMNTGANNMKEIGILHEWNHSDKSKIYTGKCGQINGTLGDLWPPVRDYEDVSVFAPDVCTLVPLKDNGHVNYDGLEGKQFIATPQTFDNGSKVESRGCYCKDIECQPSGTLNVSTCKFGAPAFISLPHFHLADESYLNAIDGLKPANDGSHDFSILVQPDLGIPLQVKARLQLNLLIQPMEHIGLFANVPKVFIPMLWFRQEADLSSDLGSQLKFVLILPTLGHVTFFGIAGLGLLIFFIGGVVCIRGRRKAEDNQRLIARAETNGSNRTEG</sequence>
<feature type="transmembrane region" description="Helical" evidence="8">
    <location>
        <begin position="467"/>
        <end position="491"/>
    </location>
</feature>
<dbReference type="AlphaFoldDB" id="A0A9R1TXY4"/>
<dbReference type="Proteomes" id="UP000694866">
    <property type="component" value="Unplaced"/>
</dbReference>